<feature type="transmembrane region" description="Helical" evidence="1">
    <location>
        <begin position="156"/>
        <end position="171"/>
    </location>
</feature>
<dbReference type="InterPro" id="IPR018580">
    <property type="entry name" value="Uncharacterised_YfhO"/>
</dbReference>
<accession>A0ABS3LHA9</accession>
<dbReference type="EMBL" id="JAFREM010000033">
    <property type="protein sequence ID" value="MBO1308490.1"/>
    <property type="molecule type" value="Genomic_DNA"/>
</dbReference>
<feature type="transmembrane region" description="Helical" evidence="1">
    <location>
        <begin position="35"/>
        <end position="56"/>
    </location>
</feature>
<name>A0ABS3LHA9_9ENTE</name>
<organism evidence="2 3">
    <name type="scientific">Candidatus Enterococcus moelleringii</name>
    <dbReference type="NCBI Taxonomy" id="2815325"/>
    <lineage>
        <taxon>Bacteria</taxon>
        <taxon>Bacillati</taxon>
        <taxon>Bacillota</taxon>
        <taxon>Bacilli</taxon>
        <taxon>Lactobacillales</taxon>
        <taxon>Enterococcaceae</taxon>
        <taxon>Enterococcus</taxon>
    </lineage>
</organism>
<dbReference type="Pfam" id="PF09586">
    <property type="entry name" value="YfhO"/>
    <property type="match status" value="1"/>
</dbReference>
<proteinExistence type="predicted"/>
<protein>
    <submittedName>
        <fullName evidence="2">YfhO family protein</fullName>
    </submittedName>
</protein>
<feature type="transmembrane region" description="Helical" evidence="1">
    <location>
        <begin position="254"/>
        <end position="273"/>
    </location>
</feature>
<feature type="transmembrane region" description="Helical" evidence="1">
    <location>
        <begin position="344"/>
        <end position="365"/>
    </location>
</feature>
<feature type="transmembrane region" description="Helical" evidence="1">
    <location>
        <begin position="178"/>
        <end position="199"/>
    </location>
</feature>
<dbReference type="PANTHER" id="PTHR38454:SF1">
    <property type="entry name" value="INTEGRAL MEMBRANE PROTEIN"/>
    <property type="match status" value="1"/>
</dbReference>
<dbReference type="Proteomes" id="UP000664601">
    <property type="component" value="Unassembled WGS sequence"/>
</dbReference>
<evidence type="ECO:0000313" key="3">
    <source>
        <dbReference type="Proteomes" id="UP000664601"/>
    </source>
</evidence>
<comment type="caution">
    <text evidence="2">The sequence shown here is derived from an EMBL/GenBank/DDBJ whole genome shotgun (WGS) entry which is preliminary data.</text>
</comment>
<feature type="transmembrane region" description="Helical" evidence="1">
    <location>
        <begin position="316"/>
        <end position="335"/>
    </location>
</feature>
<evidence type="ECO:0000313" key="2">
    <source>
        <dbReference type="EMBL" id="MBO1308490.1"/>
    </source>
</evidence>
<gene>
    <name evidence="2" type="ORF">JZO70_20110</name>
</gene>
<feature type="transmembrane region" description="Helical" evidence="1">
    <location>
        <begin position="96"/>
        <end position="115"/>
    </location>
</feature>
<keyword evidence="1" id="KW-0472">Membrane</keyword>
<sequence length="587" mass="66479">MAADFSFFNCRHNDTIISESELICLIRRLIANHKLTIIHLLIGIIICLIIMAPFLLNKGIYVQDDFSFHRVRLESYYGAVISNNFFPKIFQNMANGYGYAADLFYPSILLYPYAILRMLGFSYLNSYNGYMLLICIATFVSAYFSAKPFFKKDNPSLLFAIIYITSTYRLLDQFVRGALGETLSFVFLPMVFLGLYRIFYQEDSKNGWVTLGVSMALLIHAHFITAYFVVIAIGIMLIFQFFLKRLTKYRLLKFLKATVLGVLLSAYILLPILEQNLHIDFNYIENRTLWSNGLKYSFFNLLSNSLANSADTWGDLKPGIGVALMIFVLIAVTIFKRLTGRTKLLLVIGIAFSLLTTNLFPWVLFKTSFLSFVQFPWRLLTLGTFFLSLAFTSFIDDLKVPRNAQTGLSVLLVVLSISFSTNALYDFQQKNIPNLTNESYGDYALSSIGGGREYLPANMDADQMFANPDNNPSMLNDAATVYEIVNDSNEYNEFTYSIISADNQLVTLPKIAYKGYEVEIDGQKVAVTNKKGLLSFKVTKGDHTVRAIYKGTFVQKASLVVSLMVWAIILIIPSKSLKLPKKKKTEA</sequence>
<reference evidence="2 3" key="1">
    <citation type="submission" date="2021-03" db="EMBL/GenBank/DDBJ databases">
        <title>Enterococcal diversity collection.</title>
        <authorList>
            <person name="Gilmore M.S."/>
            <person name="Schwartzman J."/>
            <person name="Van Tyne D."/>
            <person name="Martin M."/>
            <person name="Earl A.M."/>
            <person name="Manson A.L."/>
            <person name="Straub T."/>
            <person name="Salamzade R."/>
            <person name="Saavedra J."/>
            <person name="Lebreton F."/>
            <person name="Prichula J."/>
            <person name="Schaufler K."/>
            <person name="Gaca A."/>
            <person name="Sgardioli B."/>
            <person name="Wagenaar J."/>
            <person name="Strong T."/>
        </authorList>
    </citation>
    <scope>NUCLEOTIDE SEQUENCE [LARGE SCALE GENOMIC DNA]</scope>
    <source>
        <strain evidence="2 3">669A</strain>
    </source>
</reference>
<evidence type="ECO:0000256" key="1">
    <source>
        <dbReference type="SAM" id="Phobius"/>
    </source>
</evidence>
<keyword evidence="1" id="KW-1133">Transmembrane helix</keyword>
<dbReference type="RefSeq" id="WP_207675482.1">
    <property type="nucleotide sequence ID" value="NZ_JAFREM010000033.1"/>
</dbReference>
<keyword evidence="3" id="KW-1185">Reference proteome</keyword>
<feature type="transmembrane region" description="Helical" evidence="1">
    <location>
        <begin position="219"/>
        <end position="242"/>
    </location>
</feature>
<dbReference type="PANTHER" id="PTHR38454">
    <property type="entry name" value="INTEGRAL MEMBRANE PROTEIN-RELATED"/>
    <property type="match status" value="1"/>
</dbReference>
<feature type="transmembrane region" description="Helical" evidence="1">
    <location>
        <begin position="377"/>
        <end position="395"/>
    </location>
</feature>
<keyword evidence="1" id="KW-0812">Transmembrane</keyword>
<feature type="transmembrane region" description="Helical" evidence="1">
    <location>
        <begin position="553"/>
        <end position="573"/>
    </location>
</feature>
<feature type="transmembrane region" description="Helical" evidence="1">
    <location>
        <begin position="127"/>
        <end position="144"/>
    </location>
</feature>